<feature type="compositionally biased region" description="Basic and acidic residues" evidence="1">
    <location>
        <begin position="15"/>
        <end position="26"/>
    </location>
</feature>
<feature type="region of interest" description="Disordered" evidence="1">
    <location>
        <begin position="146"/>
        <end position="282"/>
    </location>
</feature>
<accession>A0A812T2I1</accession>
<comment type="caution">
    <text evidence="2">The sequence shown here is derived from an EMBL/GenBank/DDBJ whole genome shotgun (WGS) entry which is preliminary data.</text>
</comment>
<evidence type="ECO:0000313" key="2">
    <source>
        <dbReference type="EMBL" id="CAE7507288.1"/>
    </source>
</evidence>
<feature type="region of interest" description="Disordered" evidence="1">
    <location>
        <begin position="305"/>
        <end position="441"/>
    </location>
</feature>
<name>A0A812T2I1_9DINO</name>
<sequence>MELPELRLAVHAQERRLTDLESRPEGPDVSQVLSEDADTKDADAGPADVAGTLEPRRDGEEELHGLAEQRVSQLEVALWSLQTVELPEMRVALHSQDQRLLSLESRHAHDATAQVLSASELVEDVATRFSAGSNSEPAHDALAGRVPSARAEHAEARSNAGEEAAGGHQSRRAAVTVHRAGAEDGGGPLTIASGPSGPEMSAGPGPSVSAVPVPGTPSMLGTGRSADGEERLQRPGPSGPGGDGDAGSGEAFEGLAPSHRDGSGATIITGDAWPSWPSADGAAGSISFAAERAGEAREAFRDYRGENADGAAGEAREARISENAYDMSVPNGMSRRASGHTGHSAHWGDGRDGAGGSESEVHLPQSLGGDGAAGGGRAREGDFGGGAPGPEAQEGRVPEADRAAARAAGSSQGRRQEVHEVSDAQDVSPDSASQDFEDSVSQLQSLDEALLSLVSRSTGRGHGHCDERDEGDEGGRDVRESSGQEFDPSEAPSRSSSDLSRCAQREEAET</sequence>
<evidence type="ECO:0000256" key="1">
    <source>
        <dbReference type="SAM" id="MobiDB-lite"/>
    </source>
</evidence>
<feature type="compositionally biased region" description="Basic and acidic residues" evidence="1">
    <location>
        <begin position="54"/>
        <end position="64"/>
    </location>
</feature>
<dbReference type="Proteomes" id="UP000604046">
    <property type="component" value="Unassembled WGS sequence"/>
</dbReference>
<dbReference type="EMBL" id="CAJNDS010002515">
    <property type="protein sequence ID" value="CAE7507288.1"/>
    <property type="molecule type" value="Genomic_DNA"/>
</dbReference>
<keyword evidence="3" id="KW-1185">Reference proteome</keyword>
<protein>
    <submittedName>
        <fullName evidence="2">Uncharacterized protein</fullName>
    </submittedName>
</protein>
<feature type="region of interest" description="Disordered" evidence="1">
    <location>
        <begin position="454"/>
        <end position="510"/>
    </location>
</feature>
<dbReference type="OrthoDB" id="441104at2759"/>
<reference evidence="2" key="1">
    <citation type="submission" date="2021-02" db="EMBL/GenBank/DDBJ databases">
        <authorList>
            <person name="Dougan E. K."/>
            <person name="Rhodes N."/>
            <person name="Thang M."/>
            <person name="Chan C."/>
        </authorList>
    </citation>
    <scope>NUCLEOTIDE SEQUENCE</scope>
</reference>
<feature type="compositionally biased region" description="Polar residues" evidence="1">
    <location>
        <begin position="428"/>
        <end position="441"/>
    </location>
</feature>
<gene>
    <name evidence="2" type="ORF">SNAT2548_LOCUS28413</name>
</gene>
<evidence type="ECO:0000313" key="3">
    <source>
        <dbReference type="Proteomes" id="UP000604046"/>
    </source>
</evidence>
<organism evidence="2 3">
    <name type="scientific">Symbiodinium natans</name>
    <dbReference type="NCBI Taxonomy" id="878477"/>
    <lineage>
        <taxon>Eukaryota</taxon>
        <taxon>Sar</taxon>
        <taxon>Alveolata</taxon>
        <taxon>Dinophyceae</taxon>
        <taxon>Suessiales</taxon>
        <taxon>Symbiodiniaceae</taxon>
        <taxon>Symbiodinium</taxon>
    </lineage>
</organism>
<proteinExistence type="predicted"/>
<feature type="compositionally biased region" description="Basic and acidic residues" evidence="1">
    <location>
        <begin position="463"/>
        <end position="482"/>
    </location>
</feature>
<feature type="compositionally biased region" description="Basic and acidic residues" evidence="1">
    <location>
        <begin position="393"/>
        <end position="404"/>
    </location>
</feature>
<feature type="compositionally biased region" description="Low complexity" evidence="1">
    <location>
        <begin position="201"/>
        <end position="213"/>
    </location>
</feature>
<dbReference type="AlphaFoldDB" id="A0A812T2I1"/>
<feature type="region of interest" description="Disordered" evidence="1">
    <location>
        <begin position="15"/>
        <end position="64"/>
    </location>
</feature>